<feature type="compositionally biased region" description="Polar residues" evidence="1">
    <location>
        <begin position="1"/>
        <end position="11"/>
    </location>
</feature>
<proteinExistence type="predicted"/>
<feature type="region of interest" description="Disordered" evidence="1">
    <location>
        <begin position="1"/>
        <end position="23"/>
    </location>
</feature>
<accession>A0A7K3UFZ7</accession>
<dbReference type="Proteomes" id="UP000471753">
    <property type="component" value="Unassembled WGS sequence"/>
</dbReference>
<sequence length="121" mass="12532">MPLTKTNTNNAIRGGVTPNHEQRNDCSAAIAQITFADLGRGAGTLHTVGVARVDIQGRTAAGDANIQVQMGGRTVAAAMIFNSVQQTTDPANQRGAANGTISVLRQSMDSGTVWNLTGTLP</sequence>
<evidence type="ECO:0000313" key="3">
    <source>
        <dbReference type="Proteomes" id="UP000471753"/>
    </source>
</evidence>
<comment type="caution">
    <text evidence="2">The sequence shown here is derived from an EMBL/GenBank/DDBJ whole genome shotgun (WGS) entry which is preliminary data.</text>
</comment>
<evidence type="ECO:0000256" key="1">
    <source>
        <dbReference type="SAM" id="MobiDB-lite"/>
    </source>
</evidence>
<organism evidence="2 3">
    <name type="scientific">Rhizobium phaseoli</name>
    <dbReference type="NCBI Taxonomy" id="396"/>
    <lineage>
        <taxon>Bacteria</taxon>
        <taxon>Pseudomonadati</taxon>
        <taxon>Pseudomonadota</taxon>
        <taxon>Alphaproteobacteria</taxon>
        <taxon>Hyphomicrobiales</taxon>
        <taxon>Rhizobiaceae</taxon>
        <taxon>Rhizobium/Agrobacterium group</taxon>
        <taxon>Rhizobium</taxon>
    </lineage>
</organism>
<evidence type="ECO:0000313" key="2">
    <source>
        <dbReference type="EMBL" id="NEJ72099.1"/>
    </source>
</evidence>
<name>A0A7K3UFZ7_9HYPH</name>
<dbReference type="AlphaFoldDB" id="A0A7K3UFZ7"/>
<reference evidence="2 3" key="1">
    <citation type="submission" date="2019-12" db="EMBL/GenBank/DDBJ databases">
        <title>Rhizobium genotypes associated with high levels of biological nitrogen fixation by grain legumes in a temperate-maritime cropping system.</title>
        <authorList>
            <person name="Maluk M."/>
            <person name="Francesc Ferrando Molina F."/>
            <person name="Lopez Del Egido L."/>
            <person name="Lafos M."/>
            <person name="Langarica-Fuentes A."/>
            <person name="Gebre Yohannes G."/>
            <person name="Young M.W."/>
            <person name="Martin P."/>
            <person name="Gantlett R."/>
            <person name="Kenicer G."/>
            <person name="Hawes C."/>
            <person name="Begg G.S."/>
            <person name="Quilliam R.S."/>
            <person name="Squire G.R."/>
            <person name="Poole P.S."/>
            <person name="Young P.W."/>
            <person name="Iannetta P.M."/>
            <person name="James E.K."/>
        </authorList>
    </citation>
    <scope>NUCLEOTIDE SEQUENCE [LARGE SCALE GENOMIC DNA]</scope>
    <source>
        <strain evidence="2 3">JHI366</strain>
    </source>
</reference>
<gene>
    <name evidence="2" type="ORF">GR197_16390</name>
</gene>
<dbReference type="EMBL" id="WUFT01000009">
    <property type="protein sequence ID" value="NEJ72099.1"/>
    <property type="molecule type" value="Genomic_DNA"/>
</dbReference>
<protein>
    <submittedName>
        <fullName evidence="2">Uncharacterized protein</fullName>
    </submittedName>
</protein>
<dbReference type="RefSeq" id="WP_003551739.1">
    <property type="nucleotide sequence ID" value="NZ_WUFT01000009.1"/>
</dbReference>